<evidence type="ECO:0000313" key="9">
    <source>
        <dbReference type="Proteomes" id="UP000195402"/>
    </source>
</evidence>
<dbReference type="GO" id="GO:0006355">
    <property type="term" value="P:regulation of DNA-templated transcription"/>
    <property type="evidence" value="ECO:0007669"/>
    <property type="project" value="InterPro"/>
</dbReference>
<accession>A0A200Q2N9</accession>
<dbReference type="SMART" id="SM00951">
    <property type="entry name" value="QLQ"/>
    <property type="match status" value="1"/>
</dbReference>
<dbReference type="PROSITE" id="PS51666">
    <property type="entry name" value="QLQ"/>
    <property type="match status" value="1"/>
</dbReference>
<comment type="caution">
    <text evidence="8">The sequence shown here is derived from an EMBL/GenBank/DDBJ whole genome shotgun (WGS) entry which is preliminary data.</text>
</comment>
<gene>
    <name evidence="8" type="ORF">BVC80_1719g55</name>
</gene>
<dbReference type="PANTHER" id="PTHR31602">
    <property type="entry name" value="GROWTH-REGULATING FACTOR 5"/>
    <property type="match status" value="1"/>
</dbReference>
<comment type="similarity">
    <text evidence="2 5">Belongs to the GRF family.</text>
</comment>
<dbReference type="GO" id="GO:0032502">
    <property type="term" value="P:developmental process"/>
    <property type="evidence" value="ECO:0007669"/>
    <property type="project" value="InterPro"/>
</dbReference>
<dbReference type="InterPro" id="IPR014977">
    <property type="entry name" value="WRC_dom"/>
</dbReference>
<dbReference type="PROSITE" id="PS51667">
    <property type="entry name" value="WRC"/>
    <property type="match status" value="1"/>
</dbReference>
<evidence type="ECO:0000256" key="4">
    <source>
        <dbReference type="PROSITE-ProRule" id="PRU01002"/>
    </source>
</evidence>
<comment type="domain">
    <text evidence="5">The QLQ domain and WRC domain may be involved in protein-protein interaction and DNA-binding, respectively.</text>
</comment>
<dbReference type="AlphaFoldDB" id="A0A200Q2N9"/>
<name>A0A200Q2N9_MACCD</name>
<dbReference type="GO" id="GO:0005634">
    <property type="term" value="C:nucleus"/>
    <property type="evidence" value="ECO:0007669"/>
    <property type="project" value="UniProtKB-SubCell"/>
</dbReference>
<keyword evidence="5" id="KW-0010">Activator</keyword>
<dbReference type="PANTHER" id="PTHR31602:SF101">
    <property type="entry name" value="GROWTH-REGULATING FACTOR 7"/>
    <property type="match status" value="1"/>
</dbReference>
<dbReference type="GO" id="GO:0006351">
    <property type="term" value="P:DNA-templated transcription"/>
    <property type="evidence" value="ECO:0007669"/>
    <property type="project" value="UniProtKB-UniRule"/>
</dbReference>
<evidence type="ECO:0000256" key="3">
    <source>
        <dbReference type="ARBA" id="ARBA00023242"/>
    </source>
</evidence>
<feature type="domain" description="WRC" evidence="7">
    <location>
        <begin position="191"/>
        <end position="235"/>
    </location>
</feature>
<dbReference type="OMA" id="QAMIFKY"/>
<proteinExistence type="inferred from homology"/>
<reference evidence="8 9" key="1">
    <citation type="journal article" date="2017" name="Mol. Plant">
        <title>The Genome of Medicinal Plant Macleaya cordata Provides New Insights into Benzylisoquinoline Alkaloids Metabolism.</title>
        <authorList>
            <person name="Liu X."/>
            <person name="Liu Y."/>
            <person name="Huang P."/>
            <person name="Ma Y."/>
            <person name="Qing Z."/>
            <person name="Tang Q."/>
            <person name="Cao H."/>
            <person name="Cheng P."/>
            <person name="Zheng Y."/>
            <person name="Yuan Z."/>
            <person name="Zhou Y."/>
            <person name="Liu J."/>
            <person name="Tang Z."/>
            <person name="Zhuo Y."/>
            <person name="Zhang Y."/>
            <person name="Yu L."/>
            <person name="Huang J."/>
            <person name="Yang P."/>
            <person name="Peng Q."/>
            <person name="Zhang J."/>
            <person name="Jiang W."/>
            <person name="Zhang Z."/>
            <person name="Lin K."/>
            <person name="Ro D.K."/>
            <person name="Chen X."/>
            <person name="Xiong X."/>
            <person name="Shang Y."/>
            <person name="Huang S."/>
            <person name="Zeng J."/>
        </authorList>
    </citation>
    <scope>NUCLEOTIDE SEQUENCE [LARGE SCALE GENOMIC DNA]</scope>
    <source>
        <strain evidence="9">cv. BLH2017</strain>
        <tissue evidence="8">Root</tissue>
    </source>
</reference>
<dbReference type="GO" id="GO:0005524">
    <property type="term" value="F:ATP binding"/>
    <property type="evidence" value="ECO:0007669"/>
    <property type="project" value="UniProtKB-UniRule"/>
</dbReference>
<sequence>MENETTSGFGSDSSDKVTTVVDEKINGGGGTTGLCLKLQRTESFPYKMMMMNQNRSNEIRVGSGCGGPTAVNGSSDGSRLRSDIYDAPGVGGGGSSSSGGGAVARTLQPFNSSSFKSPAAGMAATLKFPFTSAQWQELERQALIYKYMISCVPIPPDLLIPISRNHSEATVSHSTLSRSSGFNLRFSNNTDPEPGRCRRTDGKKWRCSRDVAPDQKYCERHMHRGRPRSRKHVEVQTEINNKINLSVPSMALTTNTTKSYNLPSGFSTKPDFKVPPFETMASASPYKDTRSMEWMMKRESIPMAASNQQWEQLMNSKTGLRTNSNNSYPSTPVFQQQQYQETLNLNSYTDFGGSESSETQQQSDQFCLFLNPELTSLDENLSSDQRQTPRRFIDAWSTATDSKPTETNNKSSVFASNKFSPSNLSLSMSGCNSTEEEIDQIEMGLGVKSQTLSWMTPVSWMASQPGGPLAEVLQSSTSTSKSSINGGGLNLMTDGWVGSNAETSSPRVTTISSPSGVLQKTLASLSDSSGSSSPNSLTAAAAAVKSEIALQLLNQSKFQSSS</sequence>
<evidence type="ECO:0000259" key="7">
    <source>
        <dbReference type="PROSITE" id="PS51667"/>
    </source>
</evidence>
<dbReference type="Pfam" id="PF08879">
    <property type="entry name" value="WRC"/>
    <property type="match status" value="1"/>
</dbReference>
<dbReference type="InterPro" id="IPR031137">
    <property type="entry name" value="GRF"/>
</dbReference>
<feature type="domain" description="QLQ" evidence="6">
    <location>
        <begin position="129"/>
        <end position="164"/>
    </location>
</feature>
<dbReference type="EMBL" id="MVGT01003289">
    <property type="protein sequence ID" value="OVA04724.1"/>
    <property type="molecule type" value="Genomic_DNA"/>
</dbReference>
<organism evidence="8 9">
    <name type="scientific">Macleaya cordata</name>
    <name type="common">Five-seeded plume-poppy</name>
    <name type="synonym">Bocconia cordata</name>
    <dbReference type="NCBI Taxonomy" id="56857"/>
    <lineage>
        <taxon>Eukaryota</taxon>
        <taxon>Viridiplantae</taxon>
        <taxon>Streptophyta</taxon>
        <taxon>Embryophyta</taxon>
        <taxon>Tracheophyta</taxon>
        <taxon>Spermatophyta</taxon>
        <taxon>Magnoliopsida</taxon>
        <taxon>Ranunculales</taxon>
        <taxon>Papaveraceae</taxon>
        <taxon>Papaveroideae</taxon>
        <taxon>Macleaya</taxon>
    </lineage>
</organism>
<feature type="short sequence motif" description="Bipartite nuclear localization signal" evidence="4">
    <location>
        <begin position="196"/>
        <end position="206"/>
    </location>
</feature>
<dbReference type="InParanoid" id="A0A200Q2N9"/>
<keyword evidence="3 4" id="KW-0539">Nucleus</keyword>
<dbReference type="OrthoDB" id="1937002at2759"/>
<protein>
    <recommendedName>
        <fullName evidence="5">Growth-regulating factor</fullName>
    </recommendedName>
</protein>
<dbReference type="InterPro" id="IPR014978">
    <property type="entry name" value="Gln-Leu-Gln_QLQ"/>
</dbReference>
<evidence type="ECO:0000256" key="2">
    <source>
        <dbReference type="ARBA" id="ARBA00008122"/>
    </source>
</evidence>
<evidence type="ECO:0000256" key="5">
    <source>
        <dbReference type="RuleBase" id="RU367127"/>
    </source>
</evidence>
<evidence type="ECO:0000256" key="1">
    <source>
        <dbReference type="ARBA" id="ARBA00004123"/>
    </source>
</evidence>
<keyword evidence="9" id="KW-1185">Reference proteome</keyword>
<feature type="short sequence motif" description="Bipartite nuclear localization signal" evidence="4">
    <location>
        <begin position="224"/>
        <end position="231"/>
    </location>
</feature>
<keyword evidence="5" id="KW-0804">Transcription</keyword>
<evidence type="ECO:0000313" key="8">
    <source>
        <dbReference type="EMBL" id="OVA04724.1"/>
    </source>
</evidence>
<dbReference type="Pfam" id="PF08880">
    <property type="entry name" value="QLQ"/>
    <property type="match status" value="1"/>
</dbReference>
<dbReference type="Proteomes" id="UP000195402">
    <property type="component" value="Unassembled WGS sequence"/>
</dbReference>
<comment type="subcellular location">
    <subcellularLocation>
        <location evidence="1 4 5">Nucleus</location>
    </subcellularLocation>
</comment>
<comment type="function">
    <text evidence="5">Transcription activator.</text>
</comment>
<keyword evidence="5" id="KW-0805">Transcription regulation</keyword>
<dbReference type="STRING" id="56857.A0A200Q2N9"/>
<evidence type="ECO:0000259" key="6">
    <source>
        <dbReference type="PROSITE" id="PS51666"/>
    </source>
</evidence>